<evidence type="ECO:0000256" key="2">
    <source>
        <dbReference type="ARBA" id="ARBA00004496"/>
    </source>
</evidence>
<dbReference type="InterPro" id="IPR028662">
    <property type="entry name" value="SNX8/Mvp1"/>
</dbReference>
<feature type="domain" description="PX" evidence="11">
    <location>
        <begin position="131"/>
        <end position="250"/>
    </location>
</feature>
<evidence type="ECO:0000256" key="7">
    <source>
        <dbReference type="ARBA" id="ARBA00022927"/>
    </source>
</evidence>
<dbReference type="GO" id="GO:0016020">
    <property type="term" value="C:membrane"/>
    <property type="evidence" value="ECO:0007669"/>
    <property type="project" value="UniProtKB-SubCell"/>
</dbReference>
<dbReference type="EMBL" id="LT598464">
    <property type="protein sequence ID" value="SCU81744.1"/>
    <property type="molecule type" value="Genomic_DNA"/>
</dbReference>
<comment type="subcellular location">
    <subcellularLocation>
        <location evidence="2">Cytoplasm</location>
    </subcellularLocation>
    <subcellularLocation>
        <location evidence="1">Membrane</location>
        <topology evidence="1">Peripheral membrane protein</topology>
        <orientation evidence="1">Cytoplasmic side</orientation>
    </subcellularLocation>
</comment>
<evidence type="ECO:0000256" key="6">
    <source>
        <dbReference type="ARBA" id="ARBA00022490"/>
    </source>
</evidence>
<dbReference type="SUPFAM" id="SSF64268">
    <property type="entry name" value="PX domain"/>
    <property type="match status" value="1"/>
</dbReference>
<keyword evidence="13" id="KW-1185">Reference proteome</keyword>
<dbReference type="GO" id="GO:0042147">
    <property type="term" value="P:retrograde transport, endosome to Golgi"/>
    <property type="evidence" value="ECO:0007669"/>
    <property type="project" value="InterPro"/>
</dbReference>
<dbReference type="OrthoDB" id="10064318at2759"/>
<organism evidence="12 13">
    <name type="scientific">Lachancea mirantina</name>
    <dbReference type="NCBI Taxonomy" id="1230905"/>
    <lineage>
        <taxon>Eukaryota</taxon>
        <taxon>Fungi</taxon>
        <taxon>Dikarya</taxon>
        <taxon>Ascomycota</taxon>
        <taxon>Saccharomycotina</taxon>
        <taxon>Saccharomycetes</taxon>
        <taxon>Saccharomycetales</taxon>
        <taxon>Saccharomycetaceae</taxon>
        <taxon>Lachancea</taxon>
    </lineage>
</organism>
<gene>
    <name evidence="12" type="ORF">LAMI_0B07492G</name>
</gene>
<dbReference type="PROSITE" id="PS50195">
    <property type="entry name" value="PX"/>
    <property type="match status" value="1"/>
</dbReference>
<dbReference type="STRING" id="1230905.A0A1G4IXF5"/>
<dbReference type="GO" id="GO:0005829">
    <property type="term" value="C:cytosol"/>
    <property type="evidence" value="ECO:0007669"/>
    <property type="project" value="GOC"/>
</dbReference>
<evidence type="ECO:0000256" key="1">
    <source>
        <dbReference type="ARBA" id="ARBA00004287"/>
    </source>
</evidence>
<dbReference type="Pfam" id="PF19566">
    <property type="entry name" value="Snx8_BAR_dom"/>
    <property type="match status" value="1"/>
</dbReference>
<name>A0A1G4IXF5_9SACH</name>
<keyword evidence="5" id="KW-0813">Transport</keyword>
<evidence type="ECO:0000256" key="9">
    <source>
        <dbReference type="ARBA" id="ARBA00072009"/>
    </source>
</evidence>
<feature type="compositionally biased region" description="Polar residues" evidence="10">
    <location>
        <begin position="9"/>
        <end position="20"/>
    </location>
</feature>
<evidence type="ECO:0000256" key="3">
    <source>
        <dbReference type="ARBA" id="ARBA00010883"/>
    </source>
</evidence>
<dbReference type="InterPro" id="IPR036871">
    <property type="entry name" value="PX_dom_sf"/>
</dbReference>
<dbReference type="SMART" id="SM00312">
    <property type="entry name" value="PX"/>
    <property type="match status" value="1"/>
</dbReference>
<reference evidence="12 13" key="1">
    <citation type="submission" date="2016-03" db="EMBL/GenBank/DDBJ databases">
        <authorList>
            <person name="Devillers H."/>
        </authorList>
    </citation>
    <scope>NUCLEOTIDE SEQUENCE [LARGE SCALE GENOMIC DNA]</scope>
    <source>
        <strain evidence="12">CBS 11717</strain>
    </source>
</reference>
<evidence type="ECO:0000313" key="12">
    <source>
        <dbReference type="EMBL" id="SCU81744.1"/>
    </source>
</evidence>
<dbReference type="CDD" id="cd07597">
    <property type="entry name" value="BAR_SNX8"/>
    <property type="match status" value="1"/>
</dbReference>
<evidence type="ECO:0000256" key="10">
    <source>
        <dbReference type="SAM" id="MobiDB-lite"/>
    </source>
</evidence>
<protein>
    <recommendedName>
        <fullName evidence="4">Sorting nexin MVP1</fullName>
    </recommendedName>
    <alternativeName>
        <fullName evidence="9">Sorting nexin mvp1</fullName>
    </alternativeName>
</protein>
<feature type="region of interest" description="Disordered" evidence="10">
    <location>
        <begin position="1"/>
        <end position="23"/>
    </location>
</feature>
<dbReference type="GO" id="GO:0032266">
    <property type="term" value="F:phosphatidylinositol-3-phosphate binding"/>
    <property type="evidence" value="ECO:0007669"/>
    <property type="project" value="TreeGrafter"/>
</dbReference>
<dbReference type="AlphaFoldDB" id="A0A1G4IXF5"/>
<dbReference type="GO" id="GO:0006623">
    <property type="term" value="P:protein targeting to vacuole"/>
    <property type="evidence" value="ECO:0007669"/>
    <property type="project" value="TreeGrafter"/>
</dbReference>
<dbReference type="Proteomes" id="UP000191024">
    <property type="component" value="Chromosome B"/>
</dbReference>
<keyword evidence="6" id="KW-0963">Cytoplasm</keyword>
<dbReference type="CDD" id="cd06866">
    <property type="entry name" value="PX_SNX8_Mvp1p_like"/>
    <property type="match status" value="1"/>
</dbReference>
<evidence type="ECO:0000256" key="8">
    <source>
        <dbReference type="ARBA" id="ARBA00023136"/>
    </source>
</evidence>
<dbReference type="InterPro" id="IPR001683">
    <property type="entry name" value="PX_dom"/>
</dbReference>
<keyword evidence="8" id="KW-0472">Membrane</keyword>
<dbReference type="Pfam" id="PF00787">
    <property type="entry name" value="PX"/>
    <property type="match status" value="1"/>
</dbReference>
<proteinExistence type="inferred from homology"/>
<dbReference type="GO" id="GO:0005768">
    <property type="term" value="C:endosome"/>
    <property type="evidence" value="ECO:0007669"/>
    <property type="project" value="TreeGrafter"/>
</dbReference>
<accession>A0A1G4IXF5</accession>
<dbReference type="Gene3D" id="3.30.1520.10">
    <property type="entry name" value="Phox-like domain"/>
    <property type="match status" value="1"/>
</dbReference>
<evidence type="ECO:0000256" key="4">
    <source>
        <dbReference type="ARBA" id="ARBA00014268"/>
    </source>
</evidence>
<dbReference type="InterPro" id="IPR035704">
    <property type="entry name" value="SNX8/Mvp1_PX"/>
</dbReference>
<evidence type="ECO:0000313" key="13">
    <source>
        <dbReference type="Proteomes" id="UP000191024"/>
    </source>
</evidence>
<dbReference type="InterPro" id="IPR045734">
    <property type="entry name" value="Snx8_BAR_dom"/>
</dbReference>
<dbReference type="PANTHER" id="PTHR47554:SF1">
    <property type="entry name" value="SORTING NEXIN MVP1"/>
    <property type="match status" value="1"/>
</dbReference>
<evidence type="ECO:0000259" key="11">
    <source>
        <dbReference type="PROSITE" id="PS50195"/>
    </source>
</evidence>
<evidence type="ECO:0000256" key="5">
    <source>
        <dbReference type="ARBA" id="ARBA00022448"/>
    </source>
</evidence>
<dbReference type="FunFam" id="3.30.1520.10:FF:000042">
    <property type="entry name" value="Sorting nexin mvp1"/>
    <property type="match status" value="1"/>
</dbReference>
<comment type="similarity">
    <text evidence="3">Belongs to the sorting nexin family.</text>
</comment>
<keyword evidence="7" id="KW-0653">Protein transport</keyword>
<sequence>MSFLEDSDPWNSDNSGTGPVNRNEWADLNASSLTSSSVLNSDVLTSRVNGLTLNADHQTTVADVTESQDAWVASTGGDDTFQNFTDGSQDVYKRGNGLFQDNEPQNATEEEGGFDFQVWAQNSRKNYNPLSADIVQIEEIPAREGILFKHTNYIVKHLVELPNTDAPEDRSVIRRYSDFAWLQEVLLKKYPFRLITDLPPKKIASHNADAIFLEKRRKGLTRFINILMKHPVLSKDDLVLTFLTVPTDLLSWRKRASYDTTEEFTDRKISLSFIKMWHPNFALAWNEADESIDSALEAWARITILVERLEKRQKFISQDRALMAGIVSQFQSTAPTLYSGDISTMQDINGHLNAVAKHLQACNELSEKKSEELFLTVSPKFKAFIDVLLSLKGLFERYKAMAGNNVPQLRRRIEVNTDRLDQMKDKPDIRGAEYDRVKQSILHDRRLIAEQLNRNWLIRECILQEFTIFQETQYLITSCFQSWIRLNMQYSELNANEWEKIFQNVLTMPLSRN</sequence>
<dbReference type="PANTHER" id="PTHR47554">
    <property type="entry name" value="SORTING NEXIN MVP1"/>
    <property type="match status" value="1"/>
</dbReference>